<dbReference type="NCBIfam" id="TIGR02180">
    <property type="entry name" value="GRX_euk"/>
    <property type="match status" value="1"/>
</dbReference>
<proteinExistence type="predicted"/>
<name>A0A3S1AV68_ELYCH</name>
<accession>A0A3S1AV68</accession>
<dbReference type="PANTHER" id="PTHR45694:SF18">
    <property type="entry name" value="GLUTAREDOXIN-1-RELATED"/>
    <property type="match status" value="1"/>
</dbReference>
<reference evidence="7 8" key="1">
    <citation type="submission" date="2019-01" db="EMBL/GenBank/DDBJ databases">
        <title>A draft genome assembly of the solar-powered sea slug Elysia chlorotica.</title>
        <authorList>
            <person name="Cai H."/>
            <person name="Li Q."/>
            <person name="Fang X."/>
            <person name="Li J."/>
            <person name="Curtis N.E."/>
            <person name="Altenburger A."/>
            <person name="Shibata T."/>
            <person name="Feng M."/>
            <person name="Maeda T."/>
            <person name="Schwartz J.A."/>
            <person name="Shigenobu S."/>
            <person name="Lundholm N."/>
            <person name="Nishiyama T."/>
            <person name="Yang H."/>
            <person name="Hasebe M."/>
            <person name="Li S."/>
            <person name="Pierce S.K."/>
            <person name="Wang J."/>
        </authorList>
    </citation>
    <scope>NUCLEOTIDE SEQUENCE [LARGE SCALE GENOMIC DNA]</scope>
    <source>
        <strain evidence="7">EC2010</strain>
        <tissue evidence="7">Whole organism of an adult</tissue>
    </source>
</reference>
<evidence type="ECO:0000256" key="5">
    <source>
        <dbReference type="ARBA" id="ARBA00023284"/>
    </source>
</evidence>
<dbReference type="PANTHER" id="PTHR45694">
    <property type="entry name" value="GLUTAREDOXIN 2"/>
    <property type="match status" value="1"/>
</dbReference>
<dbReference type="PROSITE" id="PS51354">
    <property type="entry name" value="GLUTAREDOXIN_2"/>
    <property type="match status" value="1"/>
</dbReference>
<dbReference type="Proteomes" id="UP000271974">
    <property type="component" value="Unassembled WGS sequence"/>
</dbReference>
<dbReference type="InterPro" id="IPR011899">
    <property type="entry name" value="Glutaredoxin_euk/vir"/>
</dbReference>
<evidence type="ECO:0000313" key="7">
    <source>
        <dbReference type="EMBL" id="RUS73089.1"/>
    </source>
</evidence>
<dbReference type="PROSITE" id="PS00195">
    <property type="entry name" value="GLUTAREDOXIN_1"/>
    <property type="match status" value="1"/>
</dbReference>
<evidence type="ECO:0000313" key="8">
    <source>
        <dbReference type="Proteomes" id="UP000271974"/>
    </source>
</evidence>
<sequence length="152" mass="16896">KEVKIIEVLVFWIRSDSQSVTLSPPTRLAALRSHLSAIRKINTRPSTMPGVQELVDSKIAGKKVMVFSKSHCPFCTKAKKVFQKYLSEKILSDGDYEVMELDNSSDMSSIQDYLLKKTGGRSVPRVFINGKFIGGGDDVVAKDKSGELKKML</sequence>
<evidence type="ECO:0000256" key="3">
    <source>
        <dbReference type="ARBA" id="ARBA00022982"/>
    </source>
</evidence>
<dbReference type="Pfam" id="PF00462">
    <property type="entry name" value="Glutaredoxin"/>
    <property type="match status" value="1"/>
</dbReference>
<dbReference type="GO" id="GO:0034599">
    <property type="term" value="P:cellular response to oxidative stress"/>
    <property type="evidence" value="ECO:0007669"/>
    <property type="project" value="TreeGrafter"/>
</dbReference>
<dbReference type="GO" id="GO:0005737">
    <property type="term" value="C:cytoplasm"/>
    <property type="evidence" value="ECO:0007669"/>
    <property type="project" value="TreeGrafter"/>
</dbReference>
<keyword evidence="8" id="KW-1185">Reference proteome</keyword>
<dbReference type="OrthoDB" id="418495at2759"/>
<protein>
    <recommendedName>
        <fullName evidence="6">Glutaredoxin domain-containing protein</fullName>
    </recommendedName>
</protein>
<feature type="domain" description="Glutaredoxin" evidence="6">
    <location>
        <begin position="64"/>
        <end position="133"/>
    </location>
</feature>
<dbReference type="SUPFAM" id="SSF52833">
    <property type="entry name" value="Thioredoxin-like"/>
    <property type="match status" value="1"/>
</dbReference>
<dbReference type="STRING" id="188477.A0A3S1AV68"/>
<dbReference type="InterPro" id="IPR002109">
    <property type="entry name" value="Glutaredoxin"/>
</dbReference>
<evidence type="ECO:0000259" key="6">
    <source>
        <dbReference type="Pfam" id="PF00462"/>
    </source>
</evidence>
<keyword evidence="3" id="KW-0249">Electron transport</keyword>
<dbReference type="InterPro" id="IPR014025">
    <property type="entry name" value="Glutaredoxin_subgr"/>
</dbReference>
<keyword evidence="4" id="KW-1015">Disulfide bond</keyword>
<dbReference type="GO" id="GO:0015038">
    <property type="term" value="F:glutathione disulfide oxidoreductase activity"/>
    <property type="evidence" value="ECO:0007669"/>
    <property type="project" value="TreeGrafter"/>
</dbReference>
<gene>
    <name evidence="7" type="ORF">EGW08_019150</name>
</gene>
<dbReference type="CDD" id="cd03419">
    <property type="entry name" value="GRX_GRXh_1_2_like"/>
    <property type="match status" value="1"/>
</dbReference>
<organism evidence="7 8">
    <name type="scientific">Elysia chlorotica</name>
    <name type="common">Eastern emerald elysia</name>
    <name type="synonym">Sea slug</name>
    <dbReference type="NCBI Taxonomy" id="188477"/>
    <lineage>
        <taxon>Eukaryota</taxon>
        <taxon>Metazoa</taxon>
        <taxon>Spiralia</taxon>
        <taxon>Lophotrochozoa</taxon>
        <taxon>Mollusca</taxon>
        <taxon>Gastropoda</taxon>
        <taxon>Heterobranchia</taxon>
        <taxon>Euthyneura</taxon>
        <taxon>Panpulmonata</taxon>
        <taxon>Sacoglossa</taxon>
        <taxon>Placobranchoidea</taxon>
        <taxon>Plakobranchidae</taxon>
        <taxon>Elysia</taxon>
    </lineage>
</organism>
<evidence type="ECO:0000256" key="2">
    <source>
        <dbReference type="ARBA" id="ARBA00022448"/>
    </source>
</evidence>
<comment type="function">
    <text evidence="1">Has a glutathione-disulfide oxidoreductase activity in the presence of NADPH and glutathione reductase. Reduces low molecular weight disulfides and proteins.</text>
</comment>
<keyword evidence="5" id="KW-0676">Redox-active center</keyword>
<keyword evidence="2" id="KW-0813">Transport</keyword>
<dbReference type="InterPro" id="IPR011767">
    <property type="entry name" value="GLR_AS"/>
</dbReference>
<dbReference type="EMBL" id="RQTK01000978">
    <property type="protein sequence ID" value="RUS73089.1"/>
    <property type="molecule type" value="Genomic_DNA"/>
</dbReference>
<evidence type="ECO:0000256" key="4">
    <source>
        <dbReference type="ARBA" id="ARBA00023157"/>
    </source>
</evidence>
<dbReference type="InterPro" id="IPR036249">
    <property type="entry name" value="Thioredoxin-like_sf"/>
</dbReference>
<evidence type="ECO:0000256" key="1">
    <source>
        <dbReference type="ARBA" id="ARBA00002549"/>
    </source>
</evidence>
<dbReference type="AlphaFoldDB" id="A0A3S1AV68"/>
<dbReference type="PRINTS" id="PR00160">
    <property type="entry name" value="GLUTAREDOXIN"/>
</dbReference>
<comment type="caution">
    <text evidence="7">The sequence shown here is derived from an EMBL/GenBank/DDBJ whole genome shotgun (WGS) entry which is preliminary data.</text>
</comment>
<feature type="non-terminal residue" evidence="7">
    <location>
        <position position="1"/>
    </location>
</feature>
<dbReference type="Gene3D" id="3.40.30.10">
    <property type="entry name" value="Glutaredoxin"/>
    <property type="match status" value="1"/>
</dbReference>